<accession>A0ABY8MGC7</accession>
<dbReference type="Proteomes" id="UP001228690">
    <property type="component" value="Chromosome"/>
</dbReference>
<organism evidence="1 2">
    <name type="scientific">Candidatus Haliotispira prima</name>
    <dbReference type="NCBI Taxonomy" id="3034016"/>
    <lineage>
        <taxon>Bacteria</taxon>
        <taxon>Pseudomonadati</taxon>
        <taxon>Spirochaetota</taxon>
        <taxon>Spirochaetia</taxon>
        <taxon>Spirochaetales</taxon>
        <taxon>Spirochaetaceae</taxon>
        <taxon>Candidatus Haliotispira</taxon>
    </lineage>
</organism>
<gene>
    <name evidence="1" type="ORF">P0082_11195</name>
</gene>
<dbReference type="EMBL" id="CP123443">
    <property type="protein sequence ID" value="WGK69034.1"/>
    <property type="molecule type" value="Genomic_DNA"/>
</dbReference>
<evidence type="ECO:0000313" key="1">
    <source>
        <dbReference type="EMBL" id="WGK69034.1"/>
    </source>
</evidence>
<sequence length="250" mass="27343">MASSLQLEISSNVELTNIGAVVRSAAEAAPTEAEALASKGHVSINIPADGTRKISISRHYTTDFDNGLTLADILAPNTAYKLYLYFPTGRITTTAEMTGLSITDDRAVVPFTTAALPAEGDAKWLSNIGSECIASLDTLYFMQKQTGVVVCYFYVNHDPLATDVSREDDKDTFDNVGTYGRVENGVKQVEPATSFHFAYGLIPGYIFNSTNRYSYFIGADKTDTLRNRIRTTIIDPLGLQTTFDLSVIRH</sequence>
<evidence type="ECO:0000313" key="2">
    <source>
        <dbReference type="Proteomes" id="UP001228690"/>
    </source>
</evidence>
<proteinExistence type="predicted"/>
<protein>
    <submittedName>
        <fullName evidence="1">Uncharacterized protein</fullName>
    </submittedName>
</protein>
<keyword evidence="2" id="KW-1185">Reference proteome</keyword>
<reference evidence="1 2" key="1">
    <citation type="submission" date="2023-04" db="EMBL/GenBank/DDBJ databases">
        <title>Spirochaete genome identified in red abalone sample constitutes a novel genus.</title>
        <authorList>
            <person name="Sharma S.P."/>
            <person name="Purcell C.M."/>
            <person name="Hyde J.R."/>
            <person name="Severin A.J."/>
        </authorList>
    </citation>
    <scope>NUCLEOTIDE SEQUENCE [LARGE SCALE GENOMIC DNA]</scope>
    <source>
        <strain evidence="1 2">SP-2023</strain>
    </source>
</reference>
<dbReference type="RefSeq" id="WP_326927222.1">
    <property type="nucleotide sequence ID" value="NZ_CP123443.1"/>
</dbReference>
<name>A0ABY8MGC7_9SPIO</name>